<evidence type="ECO:0000259" key="11">
    <source>
        <dbReference type="PROSITE" id="PS50893"/>
    </source>
</evidence>
<evidence type="ECO:0000313" key="13">
    <source>
        <dbReference type="RefSeq" id="XP_012935697.1"/>
    </source>
</evidence>
<dbReference type="InterPro" id="IPR013525">
    <property type="entry name" value="ABC2_TM"/>
</dbReference>
<comment type="similarity">
    <text evidence="2">Belongs to the ABC transporter superfamily. ABCG family. Eye pigment precursor importer (TC 3.A.1.204) subfamily.</text>
</comment>
<feature type="transmembrane region" description="Helical" evidence="10">
    <location>
        <begin position="485"/>
        <end position="508"/>
    </location>
</feature>
<dbReference type="Pfam" id="PF01061">
    <property type="entry name" value="ABC2_membrane"/>
    <property type="match status" value="1"/>
</dbReference>
<feature type="transmembrane region" description="Helical" evidence="10">
    <location>
        <begin position="538"/>
        <end position="558"/>
    </location>
</feature>
<evidence type="ECO:0000313" key="12">
    <source>
        <dbReference type="Proteomes" id="UP000694888"/>
    </source>
</evidence>
<organism evidence="12 13">
    <name type="scientific">Aplysia californica</name>
    <name type="common">California sea hare</name>
    <dbReference type="NCBI Taxonomy" id="6500"/>
    <lineage>
        <taxon>Eukaryota</taxon>
        <taxon>Metazoa</taxon>
        <taxon>Spiralia</taxon>
        <taxon>Lophotrochozoa</taxon>
        <taxon>Mollusca</taxon>
        <taxon>Gastropoda</taxon>
        <taxon>Heterobranchia</taxon>
        <taxon>Euthyneura</taxon>
        <taxon>Tectipleura</taxon>
        <taxon>Aplysiida</taxon>
        <taxon>Aplysioidea</taxon>
        <taxon>Aplysiidae</taxon>
        <taxon>Aplysia</taxon>
    </lineage>
</organism>
<comment type="subcellular location">
    <subcellularLocation>
        <location evidence="1">Membrane</location>
        <topology evidence="1">Multi-pass membrane protein</topology>
    </subcellularLocation>
</comment>
<dbReference type="RefSeq" id="XP_012935697.1">
    <property type="nucleotide sequence ID" value="XM_013080243.2"/>
</dbReference>
<keyword evidence="3" id="KW-0813">Transport</keyword>
<dbReference type="CDD" id="cd03213">
    <property type="entry name" value="ABCG_EPDR"/>
    <property type="match status" value="1"/>
</dbReference>
<evidence type="ECO:0000256" key="7">
    <source>
        <dbReference type="ARBA" id="ARBA00022989"/>
    </source>
</evidence>
<feature type="transmembrane region" description="Helical" evidence="10">
    <location>
        <begin position="593"/>
        <end position="615"/>
    </location>
</feature>
<evidence type="ECO:0000256" key="10">
    <source>
        <dbReference type="SAM" id="Phobius"/>
    </source>
</evidence>
<keyword evidence="6" id="KW-0067">ATP-binding</keyword>
<keyword evidence="7 10" id="KW-1133">Transmembrane helix</keyword>
<dbReference type="Pfam" id="PF00005">
    <property type="entry name" value="ABC_tran"/>
    <property type="match status" value="1"/>
</dbReference>
<feature type="transmembrane region" description="Helical" evidence="10">
    <location>
        <begin position="452"/>
        <end position="473"/>
    </location>
</feature>
<dbReference type="Pfam" id="PF19055">
    <property type="entry name" value="ABC2_membrane_7"/>
    <property type="match status" value="1"/>
</dbReference>
<dbReference type="InterPro" id="IPR050352">
    <property type="entry name" value="ABCG_transporters"/>
</dbReference>
<dbReference type="PANTHER" id="PTHR48041">
    <property type="entry name" value="ABC TRANSPORTER G FAMILY MEMBER 28"/>
    <property type="match status" value="1"/>
</dbReference>
<feature type="transmembrane region" description="Helical" evidence="10">
    <location>
        <begin position="696"/>
        <end position="718"/>
    </location>
</feature>
<evidence type="ECO:0000256" key="4">
    <source>
        <dbReference type="ARBA" id="ARBA00022692"/>
    </source>
</evidence>
<dbReference type="PANTHER" id="PTHR48041:SF139">
    <property type="entry name" value="PROTEIN SCARLET"/>
    <property type="match status" value="1"/>
</dbReference>
<evidence type="ECO:0000256" key="3">
    <source>
        <dbReference type="ARBA" id="ARBA00022448"/>
    </source>
</evidence>
<keyword evidence="12" id="KW-1185">Reference proteome</keyword>
<protein>
    <submittedName>
        <fullName evidence="13">Protein white</fullName>
    </submittedName>
</protein>
<dbReference type="Gene3D" id="3.40.50.300">
    <property type="entry name" value="P-loop containing nucleotide triphosphate hydrolases"/>
    <property type="match status" value="1"/>
</dbReference>
<dbReference type="SMART" id="SM00382">
    <property type="entry name" value="AAA"/>
    <property type="match status" value="1"/>
</dbReference>
<dbReference type="Proteomes" id="UP000694888">
    <property type="component" value="Unplaced"/>
</dbReference>
<proteinExistence type="inferred from homology"/>
<dbReference type="InterPro" id="IPR003593">
    <property type="entry name" value="AAA+_ATPase"/>
</dbReference>
<name>A0ABM0ZW08_APLCA</name>
<reference evidence="13" key="1">
    <citation type="submission" date="2025-08" db="UniProtKB">
        <authorList>
            <consortium name="RefSeq"/>
        </authorList>
    </citation>
    <scope>IDENTIFICATION</scope>
</reference>
<evidence type="ECO:0000256" key="5">
    <source>
        <dbReference type="ARBA" id="ARBA00022741"/>
    </source>
</evidence>
<dbReference type="InterPro" id="IPR043926">
    <property type="entry name" value="ABCG_dom"/>
</dbReference>
<dbReference type="SUPFAM" id="SSF52540">
    <property type="entry name" value="P-loop containing nucleoside triphosphate hydrolases"/>
    <property type="match status" value="1"/>
</dbReference>
<feature type="region of interest" description="Disordered" evidence="9">
    <location>
        <begin position="1"/>
        <end position="85"/>
    </location>
</feature>
<evidence type="ECO:0000256" key="2">
    <source>
        <dbReference type="ARBA" id="ARBA00005814"/>
    </source>
</evidence>
<dbReference type="GeneID" id="101858615"/>
<feature type="domain" description="ABC transporter" evidence="11">
    <location>
        <begin position="112"/>
        <end position="358"/>
    </location>
</feature>
<evidence type="ECO:0000256" key="6">
    <source>
        <dbReference type="ARBA" id="ARBA00022840"/>
    </source>
</evidence>
<evidence type="ECO:0000256" key="1">
    <source>
        <dbReference type="ARBA" id="ARBA00004141"/>
    </source>
</evidence>
<dbReference type="InterPro" id="IPR017871">
    <property type="entry name" value="ABC_transporter-like_CS"/>
</dbReference>
<gene>
    <name evidence="13" type="primary">LOC101858615</name>
</gene>
<feature type="compositionally biased region" description="Low complexity" evidence="9">
    <location>
        <begin position="19"/>
        <end position="29"/>
    </location>
</feature>
<evidence type="ECO:0000256" key="8">
    <source>
        <dbReference type="ARBA" id="ARBA00023136"/>
    </source>
</evidence>
<evidence type="ECO:0000256" key="9">
    <source>
        <dbReference type="SAM" id="MobiDB-lite"/>
    </source>
</evidence>
<feature type="transmembrane region" description="Helical" evidence="10">
    <location>
        <begin position="564"/>
        <end position="586"/>
    </location>
</feature>
<dbReference type="PROSITE" id="PS50893">
    <property type="entry name" value="ABC_TRANSPORTER_2"/>
    <property type="match status" value="1"/>
</dbReference>
<sequence>MSGGVSRKLSLVKTGTKVASLKSSSSKASHQTDHMTLVDIDTDLRRPGQNGAITETNKRASKVSPLKENSNELRKPQRLSRRPSTRLSLCLEGSGEHNIALSWKDVNVKVKIPGKKAYFRGESVPPQEKLILKNITGIAPSGCLLAIMGASGSGKSTLLNVLTMRNTKDYVTKGEVYLNGVPITDGMRNVSAYVQQSDLFIHTLTVREQLQFRALLRMDKTLGKKARLARVEEVMQEMGLTGCADSRIGAASGSRKGISGGERKRLSFASEALTNPPIFFCDEPTSSLDTFMAQSIVHTLQKMASKGRAVLCTIHQPSSELFALFNQVLLLSEGRVAFMGSSQDAIDFFTRLNYPCPRNFNPADHYILTLAIVPGKEEECRKNTNAICDSFLESTQASHIDSEIDIRIRESELADAVLLQEITGESRYTSSYFVQLTNLFWRSWTSQFRDHMLFWVRIVQSVAIALVLGLVYLQLEVDQKGVQNINGGVFLLIVNISFTNLFAVLTSFPEEMGIVMRELGTGLYRIDIYYITKAFSELPLFAAVTVMFATVTYWMMGLKETTDGFMICCGVLILVAITSVGLGYVISVIAGDTTIALSIASPVLVPFLLFGGLFLNADDTPVYFIWLEKMSWFKYANEIMLVSQWESKSHIACENRNATIFPNMTMEEICRVRACQFNTGAEVLAYNSMDPHDVDLNYGCLCAIMIGFYIVGFIALAIRARRSQE</sequence>
<dbReference type="PROSITE" id="PS00211">
    <property type="entry name" value="ABC_TRANSPORTER_1"/>
    <property type="match status" value="1"/>
</dbReference>
<accession>A0ABM0ZW08</accession>
<keyword evidence="5" id="KW-0547">Nucleotide-binding</keyword>
<dbReference type="InterPro" id="IPR027417">
    <property type="entry name" value="P-loop_NTPase"/>
</dbReference>
<dbReference type="InterPro" id="IPR003439">
    <property type="entry name" value="ABC_transporter-like_ATP-bd"/>
</dbReference>
<keyword evidence="8 10" id="KW-0472">Membrane</keyword>
<keyword evidence="4 10" id="KW-0812">Transmembrane</keyword>